<reference evidence="1 2" key="1">
    <citation type="submission" date="2017-01" db="EMBL/GenBank/DDBJ databases">
        <title>In silico prediction, in vitro antibacterial spectrum and physicochemical properties of a putative bacteriocin produced by Lactobacillus rhamnosus strain L156.4.</title>
        <authorList>
            <person name="Silveira A.M."/>
            <person name="Monteiro A.S."/>
            <person name="Santos V.L."/>
            <person name="Nicoli J.R."/>
            <person name="Azevedo V."/>
            <person name="Soares S.C."/>
            <person name="Castro-Oliveira L."/>
            <person name="Dias-Souza M.V."/>
            <person name="Nardi R.M."/>
        </authorList>
    </citation>
    <scope>NUCLEOTIDE SEQUENCE [LARGE SCALE GENOMIC DNA]</scope>
    <source>
        <strain evidence="1 2">L156.4</strain>
    </source>
</reference>
<dbReference type="EMBL" id="MTJY01000045">
    <property type="protein sequence ID" value="ONN74034.1"/>
    <property type="molecule type" value="Genomic_DNA"/>
</dbReference>
<sequence>MQKIYLLNFICERSIDEPPTTNLVNDSWLIMTANQFQLEANNIWCCVVGTMVVVWKTLPDTWISNCAVFAHFL</sequence>
<evidence type="ECO:0000313" key="2">
    <source>
        <dbReference type="Proteomes" id="UP000189067"/>
    </source>
</evidence>
<organism evidence="1 2">
    <name type="scientific">Lacticaseibacillus rhamnosus</name>
    <name type="common">Lactobacillus rhamnosus</name>
    <dbReference type="NCBI Taxonomy" id="47715"/>
    <lineage>
        <taxon>Bacteria</taxon>
        <taxon>Bacillati</taxon>
        <taxon>Bacillota</taxon>
        <taxon>Bacilli</taxon>
        <taxon>Lactobacillales</taxon>
        <taxon>Lactobacillaceae</taxon>
        <taxon>Lacticaseibacillus</taxon>
    </lineage>
</organism>
<protein>
    <submittedName>
        <fullName evidence="1">Uncharacterized protein</fullName>
    </submittedName>
</protein>
<name>A0AAX0JZE9_LACRH</name>
<accession>A0AAX0JZE9</accession>
<dbReference type="AlphaFoldDB" id="A0AAX0JZE9"/>
<evidence type="ECO:0000313" key="1">
    <source>
        <dbReference type="EMBL" id="ONN74034.1"/>
    </source>
</evidence>
<proteinExistence type="predicted"/>
<gene>
    <name evidence="1" type="ORF">BWR10_10135</name>
</gene>
<comment type="caution">
    <text evidence="1">The sequence shown here is derived from an EMBL/GenBank/DDBJ whole genome shotgun (WGS) entry which is preliminary data.</text>
</comment>
<dbReference type="Proteomes" id="UP000189067">
    <property type="component" value="Unassembled WGS sequence"/>
</dbReference>